<sequence>MFPTSSILNTLSKIPPTLLPPKSARPPSLLPPGPKKTLFSILSKTSSGGVGKHVYQTRWSRKNIGDCYWVVTRSELKCEGKHGKVWGRLVWRGKEVSERDERIRGSLKYNWAEGRSSASAEATKA</sequence>
<dbReference type="Pfam" id="PF16053">
    <property type="entry name" value="MRP-S34"/>
    <property type="match status" value="1"/>
</dbReference>
<dbReference type="EMBL" id="JAYKXP010000003">
    <property type="protein sequence ID" value="KAK7060277.1"/>
    <property type="molecule type" value="Genomic_DNA"/>
</dbReference>
<dbReference type="GO" id="GO:0005739">
    <property type="term" value="C:mitochondrion"/>
    <property type="evidence" value="ECO:0007669"/>
    <property type="project" value="InterPro"/>
</dbReference>
<evidence type="ECO:0000313" key="1">
    <source>
        <dbReference type="EMBL" id="KAK7060277.1"/>
    </source>
</evidence>
<evidence type="ECO:0000313" key="2">
    <source>
        <dbReference type="Proteomes" id="UP001383192"/>
    </source>
</evidence>
<reference evidence="1 2" key="1">
    <citation type="submission" date="2024-01" db="EMBL/GenBank/DDBJ databases">
        <title>A draft genome for a cacao thread blight-causing isolate of Paramarasmius palmivorus.</title>
        <authorList>
            <person name="Baruah I.K."/>
            <person name="Bukari Y."/>
            <person name="Amoako-Attah I."/>
            <person name="Meinhardt L.W."/>
            <person name="Bailey B.A."/>
            <person name="Cohen S.P."/>
        </authorList>
    </citation>
    <scope>NUCLEOTIDE SEQUENCE [LARGE SCALE GENOMIC DNA]</scope>
    <source>
        <strain evidence="1 2">GH-12</strain>
    </source>
</reference>
<dbReference type="GO" id="GO:0003735">
    <property type="term" value="F:structural constituent of ribosome"/>
    <property type="evidence" value="ECO:0007669"/>
    <property type="project" value="InterPro"/>
</dbReference>
<dbReference type="InterPro" id="IPR032053">
    <property type="entry name" value="Ribosomal_mS34"/>
</dbReference>
<dbReference type="PANTHER" id="PTHR28589:SF1">
    <property type="entry name" value="SMALL RIBOSOMAL SUBUNIT PROTEIN MS34"/>
    <property type="match status" value="1"/>
</dbReference>
<dbReference type="Proteomes" id="UP001383192">
    <property type="component" value="Unassembled WGS sequence"/>
</dbReference>
<dbReference type="AlphaFoldDB" id="A0AAW0E8V9"/>
<name>A0AAW0E8V9_9AGAR</name>
<dbReference type="PANTHER" id="PTHR28589">
    <property type="entry name" value="28S RIBOSOMAL PROTEIN S34, MITOCHONDRIAL"/>
    <property type="match status" value="1"/>
</dbReference>
<proteinExistence type="predicted"/>
<organism evidence="1 2">
    <name type="scientific">Paramarasmius palmivorus</name>
    <dbReference type="NCBI Taxonomy" id="297713"/>
    <lineage>
        <taxon>Eukaryota</taxon>
        <taxon>Fungi</taxon>
        <taxon>Dikarya</taxon>
        <taxon>Basidiomycota</taxon>
        <taxon>Agaricomycotina</taxon>
        <taxon>Agaricomycetes</taxon>
        <taxon>Agaricomycetidae</taxon>
        <taxon>Agaricales</taxon>
        <taxon>Marasmiineae</taxon>
        <taxon>Marasmiaceae</taxon>
        <taxon>Paramarasmius</taxon>
    </lineage>
</organism>
<keyword evidence="2" id="KW-1185">Reference proteome</keyword>
<accession>A0AAW0E8V9</accession>
<gene>
    <name evidence="1" type="ORF">VNI00_001042</name>
</gene>
<protein>
    <submittedName>
        <fullName evidence="1">Uncharacterized protein</fullName>
    </submittedName>
</protein>
<comment type="caution">
    <text evidence="1">The sequence shown here is derived from an EMBL/GenBank/DDBJ whole genome shotgun (WGS) entry which is preliminary data.</text>
</comment>